<dbReference type="AlphaFoldDB" id="A0A345P9P0"/>
<dbReference type="OrthoDB" id="9182560at2"/>
<evidence type="ECO:0000313" key="3">
    <source>
        <dbReference type="Proteomes" id="UP000253940"/>
    </source>
</evidence>
<evidence type="ECO:0000313" key="2">
    <source>
        <dbReference type="EMBL" id="AXI03999.1"/>
    </source>
</evidence>
<gene>
    <name evidence="2" type="ORF">HYN46_14800</name>
</gene>
<dbReference type="EMBL" id="CP031222">
    <property type="protein sequence ID" value="AXI03999.1"/>
    <property type="molecule type" value="Genomic_DNA"/>
</dbReference>
<organism evidence="2 3">
    <name type="scientific">Aquirhabdus parva</name>
    <dbReference type="NCBI Taxonomy" id="2283318"/>
    <lineage>
        <taxon>Bacteria</taxon>
        <taxon>Pseudomonadati</taxon>
        <taxon>Pseudomonadota</taxon>
        <taxon>Gammaproteobacteria</taxon>
        <taxon>Moraxellales</taxon>
        <taxon>Moraxellaceae</taxon>
        <taxon>Aquirhabdus</taxon>
    </lineage>
</organism>
<dbReference type="KEGG" id="mbah:HYN46_14800"/>
<keyword evidence="1" id="KW-0472">Membrane</keyword>
<keyword evidence="1" id="KW-0812">Transmembrane</keyword>
<feature type="transmembrane region" description="Helical" evidence="1">
    <location>
        <begin position="13"/>
        <end position="30"/>
    </location>
</feature>
<proteinExistence type="predicted"/>
<keyword evidence="3" id="KW-1185">Reference proteome</keyword>
<evidence type="ECO:0008006" key="4">
    <source>
        <dbReference type="Google" id="ProtNLM"/>
    </source>
</evidence>
<dbReference type="RefSeq" id="WP_114900107.1">
    <property type="nucleotide sequence ID" value="NZ_CP031222.1"/>
</dbReference>
<protein>
    <recommendedName>
        <fullName evidence="4">Response regulator</fullName>
    </recommendedName>
</protein>
<evidence type="ECO:0000256" key="1">
    <source>
        <dbReference type="SAM" id="Phobius"/>
    </source>
</evidence>
<accession>A0A345P9P0</accession>
<dbReference type="Proteomes" id="UP000253940">
    <property type="component" value="Chromosome"/>
</dbReference>
<name>A0A345P9P0_9GAMM</name>
<keyword evidence="1" id="KW-1133">Transmembrane helix</keyword>
<reference evidence="2 3" key="1">
    <citation type="submission" date="2018-07" db="EMBL/GenBank/DDBJ databases">
        <title>Genome sequencing of Moraxellaceae gen. HYN0046.</title>
        <authorList>
            <person name="Kim M."/>
            <person name="Yi H."/>
        </authorList>
    </citation>
    <scope>NUCLEOTIDE SEQUENCE [LARGE SCALE GENOMIC DNA]</scope>
    <source>
        <strain evidence="2 3">HYN0046</strain>
    </source>
</reference>
<sequence>MDYFDIFKNNAEWVIATLTFIGSIISFIVYKKWKRPNGPLATQEGQSSTQLTQSPVQNNSIIINNSNSSSPPIGNIPEDSHMTSLDAQKNLTKILFIDDDSKFKVVQILKNSGWLHTSTIKDVRSLDCDDVRNAHIFFVDIQGVGHLLGFEDEGLGLADALKRKYPLKKTVIYSAETKGDRFHKALRNVDSFLAKNADPYEFQQLVEEYSAEIAKNGY</sequence>